<proteinExistence type="predicted"/>
<dbReference type="Proteomes" id="UP001147752">
    <property type="component" value="Unassembled WGS sequence"/>
</dbReference>
<name>A0A9W9RIK2_9EURO</name>
<evidence type="ECO:0000313" key="1">
    <source>
        <dbReference type="EMBL" id="KAJ5360781.1"/>
    </source>
</evidence>
<accession>A0A9W9RIK2</accession>
<dbReference type="GeneID" id="81466878"/>
<dbReference type="EMBL" id="JAPZBT010000004">
    <property type="protein sequence ID" value="KAJ5360781.1"/>
    <property type="molecule type" value="Genomic_DNA"/>
</dbReference>
<organism evidence="1 2">
    <name type="scientific">Penicillium concentricum</name>
    <dbReference type="NCBI Taxonomy" id="293559"/>
    <lineage>
        <taxon>Eukaryota</taxon>
        <taxon>Fungi</taxon>
        <taxon>Dikarya</taxon>
        <taxon>Ascomycota</taxon>
        <taxon>Pezizomycotina</taxon>
        <taxon>Eurotiomycetes</taxon>
        <taxon>Eurotiomycetidae</taxon>
        <taxon>Eurotiales</taxon>
        <taxon>Aspergillaceae</taxon>
        <taxon>Penicillium</taxon>
    </lineage>
</organism>
<gene>
    <name evidence="1" type="ORF">N7517_009972</name>
</gene>
<sequence length="88" mass="9905">MALVVHDNNETSVEWNIECKIQDNTYGLWDLLPAEGSKNSFHLAAKCPDGTYTFVDILENRRNFQQATPDTISKNWASAIFISTEAVV</sequence>
<reference evidence="1" key="2">
    <citation type="journal article" date="2023" name="IMA Fungus">
        <title>Comparative genomic study of the Penicillium genus elucidates a diverse pangenome and 15 lateral gene transfer events.</title>
        <authorList>
            <person name="Petersen C."/>
            <person name="Sorensen T."/>
            <person name="Nielsen M.R."/>
            <person name="Sondergaard T.E."/>
            <person name="Sorensen J.L."/>
            <person name="Fitzpatrick D.A."/>
            <person name="Frisvad J.C."/>
            <person name="Nielsen K.L."/>
        </authorList>
    </citation>
    <scope>NUCLEOTIDE SEQUENCE</scope>
    <source>
        <strain evidence="1">IBT 3081</strain>
    </source>
</reference>
<reference evidence="1" key="1">
    <citation type="submission" date="2022-12" db="EMBL/GenBank/DDBJ databases">
        <authorList>
            <person name="Petersen C."/>
        </authorList>
    </citation>
    <scope>NUCLEOTIDE SEQUENCE</scope>
    <source>
        <strain evidence="1">IBT 3081</strain>
    </source>
</reference>
<protein>
    <submittedName>
        <fullName evidence="1">Uncharacterized protein</fullName>
    </submittedName>
</protein>
<comment type="caution">
    <text evidence="1">The sequence shown here is derived from an EMBL/GenBank/DDBJ whole genome shotgun (WGS) entry which is preliminary data.</text>
</comment>
<dbReference type="AlphaFoldDB" id="A0A9W9RIK2"/>
<evidence type="ECO:0000313" key="2">
    <source>
        <dbReference type="Proteomes" id="UP001147752"/>
    </source>
</evidence>
<keyword evidence="2" id="KW-1185">Reference proteome</keyword>
<dbReference type="RefSeq" id="XP_056576267.1">
    <property type="nucleotide sequence ID" value="XM_056727695.1"/>
</dbReference>